<comment type="caution">
    <text evidence="2">The sequence shown here is derived from an EMBL/GenBank/DDBJ whole genome shotgun (WGS) entry which is preliminary data.</text>
</comment>
<evidence type="ECO:0000256" key="1">
    <source>
        <dbReference type="SAM" id="MobiDB-lite"/>
    </source>
</evidence>
<evidence type="ECO:0000313" key="2">
    <source>
        <dbReference type="EMBL" id="KAF9762269.1"/>
    </source>
</evidence>
<organism evidence="2 3">
    <name type="scientific">Nosema granulosis</name>
    <dbReference type="NCBI Taxonomy" id="83296"/>
    <lineage>
        <taxon>Eukaryota</taxon>
        <taxon>Fungi</taxon>
        <taxon>Fungi incertae sedis</taxon>
        <taxon>Microsporidia</taxon>
        <taxon>Nosematidae</taxon>
        <taxon>Nosema</taxon>
    </lineage>
</organism>
<evidence type="ECO:0000313" key="3">
    <source>
        <dbReference type="Proteomes" id="UP000740883"/>
    </source>
</evidence>
<feature type="compositionally biased region" description="Low complexity" evidence="1">
    <location>
        <begin position="1"/>
        <end position="12"/>
    </location>
</feature>
<feature type="region of interest" description="Disordered" evidence="1">
    <location>
        <begin position="1"/>
        <end position="68"/>
    </location>
</feature>
<proteinExistence type="predicted"/>
<accession>A0A9P6KYI0</accession>
<sequence length="143" mass="16058">KESSTKKTTTPKESQKKATRSKNGSQKKTTASKERQKKATPKKTTTTSKDSTSSKDSTTVKDGTTTKQFPINIKEIQDKYNLPQIREVPNIYDSLVKEVEGIKKKGCRKIVSVKYIDDSKGEIDFEIAKIGLPLHLIDYFSSK</sequence>
<reference evidence="2 3" key="1">
    <citation type="journal article" date="2020" name="Genome Biol. Evol.">
        <title>Comparative genomics of strictly vertically transmitted, feminizing microsporidia endosymbionts of amphipod crustaceans.</title>
        <authorList>
            <person name="Cormier A."/>
            <person name="Chebbi M.A."/>
            <person name="Giraud I."/>
            <person name="Wattier R."/>
            <person name="Teixeira M."/>
            <person name="Gilbert C."/>
            <person name="Rigaud T."/>
            <person name="Cordaux R."/>
        </authorList>
    </citation>
    <scope>NUCLEOTIDE SEQUENCE [LARGE SCALE GENOMIC DNA]</scope>
    <source>
        <strain evidence="2 3">Ou3-Ou53</strain>
    </source>
</reference>
<name>A0A9P6KYI0_9MICR</name>
<feature type="non-terminal residue" evidence="2">
    <location>
        <position position="1"/>
    </location>
</feature>
<dbReference type="EMBL" id="SBJO01000193">
    <property type="protein sequence ID" value="KAF9762269.1"/>
    <property type="molecule type" value="Genomic_DNA"/>
</dbReference>
<dbReference type="Proteomes" id="UP000740883">
    <property type="component" value="Unassembled WGS sequence"/>
</dbReference>
<gene>
    <name evidence="2" type="ORF">NGRA_2123</name>
</gene>
<protein>
    <submittedName>
        <fullName evidence="2">Uncharacterized protein</fullName>
    </submittedName>
</protein>
<feature type="compositionally biased region" description="Low complexity" evidence="1">
    <location>
        <begin position="42"/>
        <end position="67"/>
    </location>
</feature>
<keyword evidence="3" id="KW-1185">Reference proteome</keyword>
<dbReference type="AlphaFoldDB" id="A0A9P6KYI0"/>